<keyword evidence="6" id="KW-0814">Transposable element</keyword>
<dbReference type="PANTHER" id="PTHR33217">
    <property type="entry name" value="TRANSPOSASE FOR INSERTION SEQUENCE ELEMENT IS1081"/>
    <property type="match status" value="1"/>
</dbReference>
<dbReference type="PANTHER" id="PTHR33217:SF7">
    <property type="entry name" value="TRANSPOSASE FOR INSERTION SEQUENCE ELEMENT IS1081"/>
    <property type="match status" value="1"/>
</dbReference>
<name>A0AAV5G927_CORAM</name>
<evidence type="ECO:0000256" key="3">
    <source>
        <dbReference type="ARBA" id="ARBA00022578"/>
    </source>
</evidence>
<keyword evidence="5 6" id="KW-0233">DNA recombination</keyword>
<dbReference type="EMBL" id="BQKK01000008">
    <property type="protein sequence ID" value="GJN43862.1"/>
    <property type="molecule type" value="Genomic_DNA"/>
</dbReference>
<dbReference type="Pfam" id="PF00872">
    <property type="entry name" value="Transposase_mut"/>
    <property type="match status" value="1"/>
</dbReference>
<evidence type="ECO:0000256" key="4">
    <source>
        <dbReference type="ARBA" id="ARBA00023125"/>
    </source>
</evidence>
<keyword evidence="4 6" id="KW-0238">DNA-binding</keyword>
<dbReference type="InterPro" id="IPR001207">
    <property type="entry name" value="Transposase_mutator"/>
</dbReference>
<dbReference type="GO" id="GO:0004803">
    <property type="term" value="F:transposase activity"/>
    <property type="evidence" value="ECO:0007669"/>
    <property type="project" value="UniProtKB-UniRule"/>
</dbReference>
<proteinExistence type="inferred from homology"/>
<evidence type="ECO:0000256" key="5">
    <source>
        <dbReference type="ARBA" id="ARBA00023172"/>
    </source>
</evidence>
<dbReference type="GO" id="GO:0006313">
    <property type="term" value="P:DNA transposition"/>
    <property type="evidence" value="ECO:0007669"/>
    <property type="project" value="UniProtKB-UniRule"/>
</dbReference>
<gene>
    <name evidence="7" type="ORF">CAT723_23410</name>
</gene>
<comment type="similarity">
    <text evidence="2 6">Belongs to the transposase mutator family.</text>
</comment>
<evidence type="ECO:0000256" key="6">
    <source>
        <dbReference type="RuleBase" id="RU365089"/>
    </source>
</evidence>
<evidence type="ECO:0000313" key="7">
    <source>
        <dbReference type="EMBL" id="GJN43862.1"/>
    </source>
</evidence>
<comment type="caution">
    <text evidence="7">The sequence shown here is derived from an EMBL/GenBank/DDBJ whole genome shotgun (WGS) entry which is preliminary data.</text>
</comment>
<dbReference type="Proteomes" id="UP001054925">
    <property type="component" value="Unassembled WGS sequence"/>
</dbReference>
<keyword evidence="3 6" id="KW-0815">Transposition</keyword>
<dbReference type="AlphaFoldDB" id="A0AAV5G927"/>
<evidence type="ECO:0000313" key="8">
    <source>
        <dbReference type="Proteomes" id="UP001054925"/>
    </source>
</evidence>
<accession>A0AAV5G927</accession>
<evidence type="ECO:0000256" key="2">
    <source>
        <dbReference type="ARBA" id="ARBA00010961"/>
    </source>
</evidence>
<evidence type="ECO:0000256" key="1">
    <source>
        <dbReference type="ARBA" id="ARBA00002190"/>
    </source>
</evidence>
<organism evidence="7 8">
    <name type="scientific">Corynebacterium ammoniagenes</name>
    <name type="common">Brevibacterium ammoniagenes</name>
    <dbReference type="NCBI Taxonomy" id="1697"/>
    <lineage>
        <taxon>Bacteria</taxon>
        <taxon>Bacillati</taxon>
        <taxon>Actinomycetota</taxon>
        <taxon>Actinomycetes</taxon>
        <taxon>Mycobacteriales</taxon>
        <taxon>Corynebacteriaceae</taxon>
        <taxon>Corynebacterium</taxon>
    </lineage>
</organism>
<sequence length="121" mass="14095">MFHTIFQVPDADAVWKQAREVVAFCQEKFPQVADYLEEALHELLAFTNAPKAVWTKVWSNNPTERLNREIRRRTDVVGIFPNRDAVVRLVGAVLAEQHDDWIQQKRYMSLTSLEQTKTVLL</sequence>
<dbReference type="GO" id="GO:0003677">
    <property type="term" value="F:DNA binding"/>
    <property type="evidence" value="ECO:0007669"/>
    <property type="project" value="UniProtKB-UniRule"/>
</dbReference>
<comment type="function">
    <text evidence="1 6">Required for the transposition of the insertion element.</text>
</comment>
<protein>
    <recommendedName>
        <fullName evidence="6">Mutator family transposase</fullName>
    </recommendedName>
</protein>
<reference evidence="7" key="1">
    <citation type="submission" date="2021-12" db="EMBL/GenBank/DDBJ databases">
        <title>Draft genome sequence of Corynebacterium ammoniagenes strain T-723.</title>
        <authorList>
            <person name="Matsuzawa M."/>
            <person name="Hiratani M."/>
            <person name="Abe I."/>
            <person name="Tsuji Y."/>
            <person name="Nakamura J."/>
        </authorList>
    </citation>
    <scope>NUCLEOTIDE SEQUENCE</scope>
    <source>
        <strain evidence="7">T-723</strain>
    </source>
</reference>